<accession>U6MCS1</accession>
<evidence type="ECO:0000313" key="3">
    <source>
        <dbReference type="Proteomes" id="UP000030763"/>
    </source>
</evidence>
<keyword evidence="1" id="KW-0472">Membrane</keyword>
<reference evidence="2" key="1">
    <citation type="submission" date="2013-10" db="EMBL/GenBank/DDBJ databases">
        <title>Genomic analysis of the causative agents of coccidiosis in chickens.</title>
        <authorList>
            <person name="Reid A.J."/>
            <person name="Blake D."/>
            <person name="Billington K."/>
            <person name="Browne H."/>
            <person name="Dunn M."/>
            <person name="Hung S."/>
            <person name="Kawahara F."/>
            <person name="Miranda-Saavedra D."/>
            <person name="Mourier T."/>
            <person name="Nagra H."/>
            <person name="Otto T.D."/>
            <person name="Rawlings N."/>
            <person name="Sanchez A."/>
            <person name="Sanders M."/>
            <person name="Subramaniam C."/>
            <person name="Tay Y."/>
            <person name="Dear P."/>
            <person name="Doerig C."/>
            <person name="Gruber A."/>
            <person name="Parkinson J."/>
            <person name="Shirley M."/>
            <person name="Wan K.L."/>
            <person name="Berriman M."/>
            <person name="Tomley F."/>
            <person name="Pain A."/>
        </authorList>
    </citation>
    <scope>NUCLEOTIDE SEQUENCE [LARGE SCALE GENOMIC DNA]</scope>
    <source>
        <strain evidence="2">Weybridge</strain>
    </source>
</reference>
<keyword evidence="1" id="KW-0812">Transmembrane</keyword>
<dbReference type="Proteomes" id="UP000030763">
    <property type="component" value="Unassembled WGS sequence"/>
</dbReference>
<dbReference type="VEuPathDB" id="ToxoDB:EMWEY_00060320"/>
<dbReference type="EMBL" id="HG721626">
    <property type="protein sequence ID" value="CDJ60249.1"/>
    <property type="molecule type" value="Genomic_DNA"/>
</dbReference>
<gene>
    <name evidence="2" type="ORF">EMWEY_00060320</name>
</gene>
<sequence>FDATLMTVATADACTAELILLSFAALFHTLIIDVMLPVR</sequence>
<keyword evidence="1" id="KW-1133">Transmembrane helix</keyword>
<organism evidence="2 3">
    <name type="scientific">Eimeria maxima</name>
    <name type="common">Coccidian parasite</name>
    <dbReference type="NCBI Taxonomy" id="5804"/>
    <lineage>
        <taxon>Eukaryota</taxon>
        <taxon>Sar</taxon>
        <taxon>Alveolata</taxon>
        <taxon>Apicomplexa</taxon>
        <taxon>Conoidasida</taxon>
        <taxon>Coccidia</taxon>
        <taxon>Eucoccidiorida</taxon>
        <taxon>Eimeriorina</taxon>
        <taxon>Eimeriidae</taxon>
        <taxon>Eimeria</taxon>
    </lineage>
</organism>
<reference evidence="2" key="2">
    <citation type="submission" date="2013-10" db="EMBL/GenBank/DDBJ databases">
        <authorList>
            <person name="Aslett M."/>
        </authorList>
    </citation>
    <scope>NUCLEOTIDE SEQUENCE [LARGE SCALE GENOMIC DNA]</scope>
    <source>
        <strain evidence="2">Weybridge</strain>
    </source>
</reference>
<dbReference type="RefSeq" id="XP_013336899.1">
    <property type="nucleotide sequence ID" value="XM_013481445.1"/>
</dbReference>
<keyword evidence="3" id="KW-1185">Reference proteome</keyword>
<dbReference type="AlphaFoldDB" id="U6MCS1"/>
<dbReference type="GeneID" id="25340018"/>
<protein>
    <submittedName>
        <fullName evidence="2">Uncharacterized protein</fullName>
    </submittedName>
</protein>
<proteinExistence type="predicted"/>
<feature type="transmembrane region" description="Helical" evidence="1">
    <location>
        <begin position="18"/>
        <end position="38"/>
    </location>
</feature>
<evidence type="ECO:0000313" key="2">
    <source>
        <dbReference type="EMBL" id="CDJ60249.1"/>
    </source>
</evidence>
<feature type="non-terminal residue" evidence="2">
    <location>
        <position position="1"/>
    </location>
</feature>
<evidence type="ECO:0000256" key="1">
    <source>
        <dbReference type="SAM" id="Phobius"/>
    </source>
</evidence>
<name>U6MCS1_EIMMA</name>